<reference evidence="6 7" key="1">
    <citation type="submission" date="2024-10" db="EMBL/GenBank/DDBJ databases">
        <title>Updated reference genomes for cyclostephanoid diatoms.</title>
        <authorList>
            <person name="Roberts W.R."/>
            <person name="Alverson A.J."/>
        </authorList>
    </citation>
    <scope>NUCLEOTIDE SEQUENCE [LARGE SCALE GENOMIC DNA]</scope>
    <source>
        <strain evidence="6 7">AJA232-27</strain>
    </source>
</reference>
<organism evidence="6 7">
    <name type="scientific">Discostella pseudostelligera</name>
    <dbReference type="NCBI Taxonomy" id="259834"/>
    <lineage>
        <taxon>Eukaryota</taxon>
        <taxon>Sar</taxon>
        <taxon>Stramenopiles</taxon>
        <taxon>Ochrophyta</taxon>
        <taxon>Bacillariophyta</taxon>
        <taxon>Coscinodiscophyceae</taxon>
        <taxon>Thalassiosirophycidae</taxon>
        <taxon>Stephanodiscales</taxon>
        <taxon>Stephanodiscaceae</taxon>
        <taxon>Discostella</taxon>
    </lineage>
</organism>
<evidence type="ECO:0000256" key="4">
    <source>
        <dbReference type="SAM" id="SignalP"/>
    </source>
</evidence>
<dbReference type="InterPro" id="IPR039633">
    <property type="entry name" value="PAP"/>
</dbReference>
<name>A0ABD3MFH2_9STRA</name>
<dbReference type="Proteomes" id="UP001530293">
    <property type="component" value="Unassembled WGS sequence"/>
</dbReference>
<feature type="domain" description="Plastid lipid-associated protein/fibrillin conserved" evidence="5">
    <location>
        <begin position="82"/>
        <end position="297"/>
    </location>
</feature>
<feature type="signal peptide" evidence="4">
    <location>
        <begin position="1"/>
        <end position="19"/>
    </location>
</feature>
<dbReference type="AlphaFoldDB" id="A0ABD3MFH2"/>
<comment type="caution">
    <text evidence="6">The sequence shown here is derived from an EMBL/GenBank/DDBJ whole genome shotgun (WGS) entry which is preliminary data.</text>
</comment>
<evidence type="ECO:0000256" key="1">
    <source>
        <dbReference type="ARBA" id="ARBA00004474"/>
    </source>
</evidence>
<dbReference type="InterPro" id="IPR006843">
    <property type="entry name" value="PAP/fibrillin_dom"/>
</dbReference>
<proteinExistence type="predicted"/>
<evidence type="ECO:0000313" key="6">
    <source>
        <dbReference type="EMBL" id="KAL3762684.1"/>
    </source>
</evidence>
<protein>
    <recommendedName>
        <fullName evidence="5">Plastid lipid-associated protein/fibrillin conserved domain-containing protein</fullName>
    </recommendedName>
</protein>
<keyword evidence="4" id="KW-0732">Signal</keyword>
<evidence type="ECO:0000256" key="2">
    <source>
        <dbReference type="ARBA" id="ARBA00022640"/>
    </source>
</evidence>
<dbReference type="GO" id="GO:0009536">
    <property type="term" value="C:plastid"/>
    <property type="evidence" value="ECO:0007669"/>
    <property type="project" value="UniProtKB-SubCell"/>
</dbReference>
<dbReference type="EMBL" id="JALLBG020000131">
    <property type="protein sequence ID" value="KAL3762684.1"/>
    <property type="molecule type" value="Genomic_DNA"/>
</dbReference>
<keyword evidence="2" id="KW-0934">Plastid</keyword>
<feature type="region of interest" description="Disordered" evidence="3">
    <location>
        <begin position="45"/>
        <end position="71"/>
    </location>
</feature>
<feature type="compositionally biased region" description="Low complexity" evidence="3">
    <location>
        <begin position="47"/>
        <end position="56"/>
    </location>
</feature>
<accession>A0ABD3MFH2</accession>
<gene>
    <name evidence="6" type="ORF">ACHAWU_001629</name>
</gene>
<feature type="chain" id="PRO_5044755644" description="Plastid lipid-associated protein/fibrillin conserved domain-containing protein" evidence="4">
    <location>
        <begin position="20"/>
        <end position="300"/>
    </location>
</feature>
<evidence type="ECO:0000256" key="3">
    <source>
        <dbReference type="SAM" id="MobiDB-lite"/>
    </source>
</evidence>
<evidence type="ECO:0000313" key="7">
    <source>
        <dbReference type="Proteomes" id="UP001530293"/>
    </source>
</evidence>
<dbReference type="Pfam" id="PF04755">
    <property type="entry name" value="PAP_fibrillin"/>
    <property type="match status" value="1"/>
</dbReference>
<dbReference type="PANTHER" id="PTHR31906">
    <property type="entry name" value="PLASTID-LIPID-ASSOCIATED PROTEIN 4, CHLOROPLASTIC-RELATED"/>
    <property type="match status" value="1"/>
</dbReference>
<keyword evidence="7" id="KW-1185">Reference proteome</keyword>
<evidence type="ECO:0000259" key="5">
    <source>
        <dbReference type="Pfam" id="PF04755"/>
    </source>
</evidence>
<sequence>MTMLTSIAISILVGFVVHGGDIACSFTPASPSRVLSFRHGQQQLRLSMPDDPAPSDYDSDDLGTEKRVSVDTDEDDAVIRDELKRELILLASVTNRGACASTEENNLVVDLVTQLEALNPTADPALNSQGDWELCYSSTQSFRSSPFFLAIRAFLGDGNKAVAENAFTIHDRATTASQVGKVRQIIDKDNKELISEYDLSVGLMPGLPFRVKGTVVTSADLTVIAPETWEMMVRGTKVNKSNVPFLDQYLDDSEIEIPVGEAYKVISGSIPKAILRTFYVDEGMRITRDVDDNFFVFTRA</sequence>
<comment type="subcellular location">
    <subcellularLocation>
        <location evidence="1">Plastid</location>
    </subcellularLocation>
</comment>